<reference evidence="2" key="2">
    <citation type="submission" date="2016-01" db="EMBL/GenBank/DDBJ databases">
        <title>Complete Genome Sequences of Four Plutella xylostella Granulovirus Isolates.</title>
        <authorList>
            <person name="Spence R.J."/>
            <person name="Noune C."/>
            <person name="Hauxwell C."/>
        </authorList>
    </citation>
    <scope>NUCLEOTIDE SEQUENCE</scope>
    <source>
        <strain evidence="1">PxGV_C</strain>
        <strain evidence="2">PxGV_K</strain>
        <strain evidence="3">PxGV_M</strain>
        <strain evidence="4">PxGV_T</strain>
    </source>
</reference>
<reference evidence="6" key="3">
    <citation type="submission" date="2019-06" db="EMBL/GenBank/DDBJ databases">
        <title>Plutella xylostella granulovirus.</title>
        <authorList>
            <person name="Li L."/>
            <person name="Zhang M."/>
        </authorList>
    </citation>
    <scope>NUCLEOTIDE SEQUENCE</scope>
    <source>
        <strain evidence="7">PlxyGV_B</strain>
        <strain evidence="6">PlxyGV_W</strain>
    </source>
</reference>
<evidence type="ECO:0000313" key="5">
    <source>
        <dbReference type="EMBL" id="ANY57521.1"/>
    </source>
</evidence>
<dbReference type="EMBL" id="KU666537">
    <property type="protein sequence ID" value="ANY57521.1"/>
    <property type="molecule type" value="Genomic_DNA"/>
</dbReference>
<evidence type="ECO:0000313" key="2">
    <source>
        <dbReference type="EMBL" id="AMQ35731.1"/>
    </source>
</evidence>
<name>A0A142DVW3_9BBAC</name>
<dbReference type="EMBL" id="KU529794">
    <property type="protein sequence ID" value="AMQ35965.1"/>
    <property type="molecule type" value="Genomic_DNA"/>
</dbReference>
<dbReference type="EMBL" id="MN099285">
    <property type="protein sequence ID" value="QKV50045.1"/>
    <property type="molecule type" value="Genomic_DNA"/>
</dbReference>
<dbReference type="EMBL" id="KU529791">
    <property type="protein sequence ID" value="AMQ35614.1"/>
    <property type="molecule type" value="Genomic_DNA"/>
</dbReference>
<evidence type="ECO:0000313" key="3">
    <source>
        <dbReference type="EMBL" id="AMQ35848.1"/>
    </source>
</evidence>
<protein>
    <submittedName>
        <fullName evidence="5 6">ORF2 protein</fullName>
    </submittedName>
    <submittedName>
        <fullName evidence="1">PxGV-Corf2 protein</fullName>
    </submittedName>
    <submittedName>
        <fullName evidence="2">PxGV-Korf2 protein</fullName>
    </submittedName>
    <submittedName>
        <fullName evidence="3">PxGV-Morf2 protein</fullName>
    </submittedName>
    <submittedName>
        <fullName evidence="4">PxGV-Torf2 protein</fullName>
    </submittedName>
</protein>
<reference evidence="5" key="1">
    <citation type="journal article" date="2016" name="Arch. Virol.">
        <title>The comparative analysis of complete genome sequences from two South African betabaculoviruses: Phthorimaea operculella granulovirus and Plutella xylostella granulovirus.</title>
        <authorList>
            <person name="Jukes M.D."/>
            <person name="Motsoeneng B.M."/>
            <person name="Knox C.M."/>
            <person name="Hill M.P."/>
            <person name="Moore S.D."/>
        </authorList>
    </citation>
    <scope>NUCLEOTIDE SEQUENCE</scope>
    <source>
        <strain evidence="5">SA</strain>
    </source>
</reference>
<dbReference type="GO" id="GO:0039679">
    <property type="term" value="C:viral occlusion body"/>
    <property type="evidence" value="ECO:0007669"/>
    <property type="project" value="InterPro"/>
</dbReference>
<dbReference type="InterPro" id="IPR008702">
    <property type="entry name" value="NPV_P10"/>
</dbReference>
<organism evidence="2">
    <name type="scientific">Plutella xylostella granulovirus</name>
    <dbReference type="NCBI Taxonomy" id="98383"/>
    <lineage>
        <taxon>Viruses</taxon>
        <taxon>Viruses incertae sedis</taxon>
        <taxon>Naldaviricetes</taxon>
        <taxon>Lefavirales</taxon>
        <taxon>Baculoviridae</taxon>
        <taxon>Betabaculovirus</taxon>
        <taxon>Betabaculovirus pluxylostellae</taxon>
    </lineage>
</organism>
<accession>A0A142DVW3</accession>
<proteinExistence type="predicted"/>
<gene>
    <name evidence="2" type="primary">PxGV-Korf2</name>
    <name evidence="6" type="synonym">ORF2</name>
    <name evidence="5" type="synonym">PlxyGV002</name>
    <name evidence="1" type="synonym">PxGV-Corf2</name>
    <name evidence="3" type="synonym">PxGV-Morf2</name>
    <name evidence="4" type="synonym">PxGV-Torf2</name>
</gene>
<dbReference type="EMBL" id="KU529792">
    <property type="protein sequence ID" value="AMQ35731.1"/>
    <property type="molecule type" value="Genomic_DNA"/>
</dbReference>
<evidence type="ECO:0000313" key="7">
    <source>
        <dbReference type="EMBL" id="QKV50045.1"/>
    </source>
</evidence>
<evidence type="ECO:0000313" key="4">
    <source>
        <dbReference type="EMBL" id="AMQ35965.1"/>
    </source>
</evidence>
<evidence type="ECO:0000313" key="1">
    <source>
        <dbReference type="EMBL" id="AMQ35614.1"/>
    </source>
</evidence>
<dbReference type="Pfam" id="PF05531">
    <property type="entry name" value="NPV_P10"/>
    <property type="match status" value="1"/>
</dbReference>
<dbReference type="EMBL" id="KU529793">
    <property type="protein sequence ID" value="AMQ35848.1"/>
    <property type="molecule type" value="Genomic_DNA"/>
</dbReference>
<evidence type="ECO:0000313" key="6">
    <source>
        <dbReference type="EMBL" id="QKV49927.1"/>
    </source>
</evidence>
<dbReference type="EMBL" id="MN099284">
    <property type="protein sequence ID" value="QKV49927.1"/>
    <property type="molecule type" value="Genomic_DNA"/>
</dbReference>
<sequence>MHIIYLRKMSTQDNIFLVIRQDIKNVADQTSAMTTLVNTNTAAVNNTVSKITDINTTVTNLNSSVAGITATLATILKILRPLG</sequence>